<keyword evidence="1" id="KW-0694">RNA-binding</keyword>
<feature type="compositionally biased region" description="Gly residues" evidence="2">
    <location>
        <begin position="238"/>
        <end position="256"/>
    </location>
</feature>
<evidence type="ECO:0000259" key="3">
    <source>
        <dbReference type="Pfam" id="PF22675"/>
    </source>
</evidence>
<organism evidence="4">
    <name type="scientific">Notodromas monacha</name>
    <dbReference type="NCBI Taxonomy" id="399045"/>
    <lineage>
        <taxon>Eukaryota</taxon>
        <taxon>Metazoa</taxon>
        <taxon>Ecdysozoa</taxon>
        <taxon>Arthropoda</taxon>
        <taxon>Crustacea</taxon>
        <taxon>Oligostraca</taxon>
        <taxon>Ostracoda</taxon>
        <taxon>Podocopa</taxon>
        <taxon>Podocopida</taxon>
        <taxon>Cypridocopina</taxon>
        <taxon>Cypridoidea</taxon>
        <taxon>Cyprididae</taxon>
        <taxon>Notodromas</taxon>
    </lineage>
</organism>
<accession>A0A7R9BMH4</accession>
<sequence length="657" mass="71240">MRVHGMTSMENDSQSTMRSETQGSGGGGGTTAASGVEPGDMPGYLKDLEKELGVLEESGNCPLALAYIRREIEKVNNKTRDPPPVVDITKDVPIAISCRVPLPVKEYPKFNFVGKLLGPRGNSLKRLQESTMSRMMVCGRGSMRDKNKEEELRTSNDPKFAHLKADPYLDIVVRAPPAEAYARLAHALTEIRPYLTPSKNDAISMSQMREMEGLNLGGVDRSSNWQMGGYPNSQRAGGPMGMRNGPGSGPFGDGGPNGPPGPPNYRSSYPPPAGGNYSGPGYGAGPGYGGGPGGFGGGPSGFGGPGAGNANPGGFGGYGPGSNSSGGFGAGGSGRTGGNQGYYGGGGGGVGGRSGPAGGGCGQGYRFFDSISDSYLLKSKTGDFLGIVLDKGTEKERLLMLLSRAEAGGRRATNEGRTERRNFALLFGTRGFELWGRRQEKRVKVEFRRSVSPPWSRFLDELRRDLTLDFTIRRFFLRCAVRIDLLLVFPKSGIAFEIPGHQLKFHGLQEERGYDLQSDFRCLRLTCEFRSEDFGCIKMMGLGSGSVRVHLYLLVPDQVDDFRNHYRTRVEMKPYRAEGLPQTRVDKKPYPRVDMKPYPAEGLPQTRVDMKPYLPFIGGSMARYPSRSNDRVPLANDSAREWGFTHPRRTPHSLAAE</sequence>
<protein>
    <recommendedName>
        <fullName evidence="3">KHDC4/BBP-like KH-domain type I domain-containing protein</fullName>
    </recommendedName>
</protein>
<dbReference type="Gene3D" id="3.30.1370.10">
    <property type="entry name" value="K Homology domain, type 1"/>
    <property type="match status" value="1"/>
</dbReference>
<name>A0A7R9BMH4_9CRUS</name>
<dbReference type="EMBL" id="OA883135">
    <property type="protein sequence ID" value="CAD7278070.1"/>
    <property type="molecule type" value="Genomic_DNA"/>
</dbReference>
<dbReference type="Pfam" id="PF22675">
    <property type="entry name" value="KH-I_KHDC4-BBP"/>
    <property type="match status" value="1"/>
</dbReference>
<feature type="region of interest" description="Disordered" evidence="2">
    <location>
        <begin position="1"/>
        <end position="43"/>
    </location>
</feature>
<feature type="domain" description="KHDC4/BBP-like KH-domain type I" evidence="3">
    <location>
        <begin position="106"/>
        <end position="166"/>
    </location>
</feature>
<feature type="compositionally biased region" description="Pro residues" evidence="2">
    <location>
        <begin position="257"/>
        <end position="273"/>
    </location>
</feature>
<dbReference type="SUPFAM" id="SSF54791">
    <property type="entry name" value="Eukaryotic type KH-domain (KH-domain type I)"/>
    <property type="match status" value="1"/>
</dbReference>
<reference evidence="4" key="1">
    <citation type="submission" date="2020-11" db="EMBL/GenBank/DDBJ databases">
        <authorList>
            <person name="Tran Van P."/>
        </authorList>
    </citation>
    <scope>NUCLEOTIDE SEQUENCE</scope>
</reference>
<dbReference type="Proteomes" id="UP000678499">
    <property type="component" value="Unassembled WGS sequence"/>
</dbReference>
<evidence type="ECO:0000256" key="2">
    <source>
        <dbReference type="SAM" id="MobiDB-lite"/>
    </source>
</evidence>
<dbReference type="OrthoDB" id="6777263at2759"/>
<dbReference type="GO" id="GO:0000381">
    <property type="term" value="P:regulation of alternative mRNA splicing, via spliceosome"/>
    <property type="evidence" value="ECO:0007669"/>
    <property type="project" value="TreeGrafter"/>
</dbReference>
<dbReference type="CDD" id="cd22384">
    <property type="entry name" value="KH-I_KHDRBS"/>
    <property type="match status" value="1"/>
</dbReference>
<keyword evidence="5" id="KW-1185">Reference proteome</keyword>
<feature type="compositionally biased region" description="Polar residues" evidence="2">
    <location>
        <begin position="221"/>
        <end position="235"/>
    </location>
</feature>
<gene>
    <name evidence="4" type="ORF">NMOB1V02_LOCUS5784</name>
</gene>
<dbReference type="EMBL" id="CAJPEX010001098">
    <property type="protein sequence ID" value="CAG0918222.1"/>
    <property type="molecule type" value="Genomic_DNA"/>
</dbReference>
<dbReference type="InterPro" id="IPR055256">
    <property type="entry name" value="KH_1_KHDC4/BBP-like"/>
</dbReference>
<evidence type="ECO:0000256" key="1">
    <source>
        <dbReference type="ARBA" id="ARBA00022884"/>
    </source>
</evidence>
<evidence type="ECO:0000313" key="5">
    <source>
        <dbReference type="Proteomes" id="UP000678499"/>
    </source>
</evidence>
<dbReference type="InterPro" id="IPR045071">
    <property type="entry name" value="BBP-like"/>
</dbReference>
<dbReference type="GO" id="GO:0005634">
    <property type="term" value="C:nucleus"/>
    <property type="evidence" value="ECO:0007669"/>
    <property type="project" value="TreeGrafter"/>
</dbReference>
<feature type="compositionally biased region" description="Polar residues" evidence="2">
    <location>
        <begin position="8"/>
        <end position="22"/>
    </location>
</feature>
<dbReference type="PANTHER" id="PTHR11208">
    <property type="entry name" value="RNA-BINDING PROTEIN RELATED"/>
    <property type="match status" value="1"/>
</dbReference>
<dbReference type="AlphaFoldDB" id="A0A7R9BMH4"/>
<dbReference type="PANTHER" id="PTHR11208:SF42">
    <property type="entry name" value="QUAKING RELATED 54B, ISOFORM E"/>
    <property type="match status" value="1"/>
</dbReference>
<evidence type="ECO:0000313" key="4">
    <source>
        <dbReference type="EMBL" id="CAD7278070.1"/>
    </source>
</evidence>
<dbReference type="GO" id="GO:0003729">
    <property type="term" value="F:mRNA binding"/>
    <property type="evidence" value="ECO:0007669"/>
    <property type="project" value="TreeGrafter"/>
</dbReference>
<feature type="region of interest" description="Disordered" evidence="2">
    <location>
        <begin position="220"/>
        <end position="277"/>
    </location>
</feature>
<proteinExistence type="predicted"/>
<dbReference type="InterPro" id="IPR036612">
    <property type="entry name" value="KH_dom_type_1_sf"/>
</dbReference>